<dbReference type="EMBL" id="SSOP01000128">
    <property type="protein sequence ID" value="KAB5591028.1"/>
    <property type="molecule type" value="Genomic_DNA"/>
</dbReference>
<dbReference type="AlphaFoldDB" id="A0A5N5QHS4"/>
<protein>
    <submittedName>
        <fullName evidence="2">Uncharacterized protein</fullName>
    </submittedName>
</protein>
<gene>
    <name evidence="2" type="ORF">CTheo_5523</name>
</gene>
<proteinExistence type="predicted"/>
<evidence type="ECO:0000313" key="3">
    <source>
        <dbReference type="Proteomes" id="UP000383932"/>
    </source>
</evidence>
<name>A0A5N5QHS4_9AGAM</name>
<keyword evidence="3" id="KW-1185">Reference proteome</keyword>
<organism evidence="2 3">
    <name type="scientific">Ceratobasidium theobromae</name>
    <dbReference type="NCBI Taxonomy" id="1582974"/>
    <lineage>
        <taxon>Eukaryota</taxon>
        <taxon>Fungi</taxon>
        <taxon>Dikarya</taxon>
        <taxon>Basidiomycota</taxon>
        <taxon>Agaricomycotina</taxon>
        <taxon>Agaricomycetes</taxon>
        <taxon>Cantharellales</taxon>
        <taxon>Ceratobasidiaceae</taxon>
        <taxon>Ceratobasidium</taxon>
    </lineage>
</organism>
<reference evidence="2 3" key="1">
    <citation type="journal article" date="2019" name="Fungal Biol. Biotechnol.">
        <title>Draft genome sequence of fastidious pathogen Ceratobasidium theobromae, which causes vascular-streak dieback in Theobroma cacao.</title>
        <authorList>
            <person name="Ali S.S."/>
            <person name="Asman A."/>
            <person name="Shao J."/>
            <person name="Firmansyah A.P."/>
            <person name="Susilo A.W."/>
            <person name="Rosmana A."/>
            <person name="McMahon P."/>
            <person name="Junaid M."/>
            <person name="Guest D."/>
            <person name="Kheng T.Y."/>
            <person name="Meinhardt L.W."/>
            <person name="Bailey B.A."/>
        </authorList>
    </citation>
    <scope>NUCLEOTIDE SEQUENCE [LARGE SCALE GENOMIC DNA]</scope>
    <source>
        <strain evidence="2 3">CT2</strain>
    </source>
</reference>
<evidence type="ECO:0000313" key="2">
    <source>
        <dbReference type="EMBL" id="KAB5591028.1"/>
    </source>
</evidence>
<feature type="region of interest" description="Disordered" evidence="1">
    <location>
        <begin position="119"/>
        <end position="139"/>
    </location>
</feature>
<evidence type="ECO:0000256" key="1">
    <source>
        <dbReference type="SAM" id="MobiDB-lite"/>
    </source>
</evidence>
<dbReference type="Proteomes" id="UP000383932">
    <property type="component" value="Unassembled WGS sequence"/>
</dbReference>
<comment type="caution">
    <text evidence="2">The sequence shown here is derived from an EMBL/GenBank/DDBJ whole genome shotgun (WGS) entry which is preliminary data.</text>
</comment>
<accession>A0A5N5QHS4</accession>
<sequence length="139" mass="14613">MSYFAQQCSAQVVRSVIAKWWRESHWTVIMDTNTGCRTQDRKPELAGSEGSFQQAFSFTMMINKLAAIVAAASCLFAGTAALPANITGISTTGSGPPSQLAWQAATAAPRPYVLRAVAAAPSPKSAGTGRYGARDPSEG</sequence>